<feature type="region of interest" description="Disordered" evidence="1">
    <location>
        <begin position="242"/>
        <end position="264"/>
    </location>
</feature>
<name>A0A086K7I7_TOXGO</name>
<dbReference type="OrthoDB" id="364384at2759"/>
<dbReference type="Proteomes" id="UP000028837">
    <property type="component" value="Unassembled WGS sequence"/>
</dbReference>
<evidence type="ECO:0000313" key="3">
    <source>
        <dbReference type="Proteomes" id="UP000028837"/>
    </source>
</evidence>
<feature type="region of interest" description="Disordered" evidence="1">
    <location>
        <begin position="177"/>
        <end position="209"/>
    </location>
</feature>
<feature type="compositionally biased region" description="Basic and acidic residues" evidence="1">
    <location>
        <begin position="896"/>
        <end position="908"/>
    </location>
</feature>
<feature type="compositionally biased region" description="Low complexity" evidence="1">
    <location>
        <begin position="851"/>
        <end position="875"/>
    </location>
</feature>
<feature type="compositionally biased region" description="Basic and acidic residues" evidence="1">
    <location>
        <begin position="879"/>
        <end position="889"/>
    </location>
</feature>
<feature type="region of interest" description="Disordered" evidence="1">
    <location>
        <begin position="500"/>
        <end position="556"/>
    </location>
</feature>
<proteinExistence type="predicted"/>
<reference evidence="2 3" key="1">
    <citation type="submission" date="2014-02" db="EMBL/GenBank/DDBJ databases">
        <authorList>
            <person name="Sibley D."/>
            <person name="Venepally P."/>
            <person name="Karamycheva S."/>
            <person name="Hadjithomas M."/>
            <person name="Khan A."/>
            <person name="Brunk B."/>
            <person name="Roos D."/>
            <person name="Caler E."/>
            <person name="Lorenzi H."/>
        </authorList>
    </citation>
    <scope>NUCLEOTIDE SEQUENCE [LARGE SCALE GENOMIC DNA]</scope>
    <source>
        <strain evidence="2 3">GAB2-2007-GAL-DOM2</strain>
    </source>
</reference>
<gene>
    <name evidence="2" type="ORF">TGDOM2_213010</name>
</gene>
<dbReference type="EMBL" id="AHZU02000779">
    <property type="protein sequence ID" value="KFG40355.1"/>
    <property type="molecule type" value="Genomic_DNA"/>
</dbReference>
<feature type="compositionally biased region" description="Basic and acidic residues" evidence="1">
    <location>
        <begin position="124"/>
        <end position="144"/>
    </location>
</feature>
<feature type="compositionally biased region" description="Basic and acidic residues" evidence="1">
    <location>
        <begin position="515"/>
        <end position="556"/>
    </location>
</feature>
<sequence>MISTASVYPGVFKHCILTLTKKMLLLLSLVSLVLLLGSDSLLPPTNALKRPASHAILSPLLSRGATQSSHAPLVLTDLLHSSPRQVLRTLQTFLRPSVSSRLSRTEGTSVESLKQATKKVAARGAEDETVQQREAKVGEEGEKETAELRIERALSPFFSPMVVGVFCDAHPEKDATVSELLGRPRQGRDKESSADAEETSQDAERLGREREESVVVASLEHLPASSPTVLFRLNYADTAFASGRPSRKRGEEEKGGFPREEESERDVVLAALARDRTAAEASSWARLLGRVGTMAVLPLFSGELRCDSVFAMRERRTLEDFCETTPQKEGESLCGVRDTRELYVQLPEEVSVMLKGLGRGLEERRGRREEAAGESFRLVVILMDAPDERWTPLVTRAVTRAVEEAVAVRETKEETRKRETQTEGENAHADAPSAASPLLSAVVLALPPASRASTPASGRFLAAEKELRSLLEETRRKHEQTVRARQERLATLVEREAKRIEEEQGKAAEQVGGKNAKERAAHGEDRVSANDGERQENESRDDPRPPKRAEERTSFRDQIYDTLPDAIVKRLFPFSSAADAEREGRDAARLVLPQELQFSSLVAPEVLCWAVQQKLLTQAMPILQKWRKQVELDGKLISHFGQESSEILQTLLPLFDAATLAAVQTPARQLARRELQTLLQDELRHLYLQQLMLLERRSRTKLRASLLTALKAFPSPREAVRALWRREDEEAEEAEAARRRMRQAAEALLSDLAREAASLLPPRLSKIENSSQELSFRHSPADRGAWQLPAVGNLAERAKRTICSVSQRVFSSLQERKKSLTQQLAGVPWVRARLQRSLVTLSRDSVPSQISSPSSLASAPSSSASLASSPSSSSADGESGGRDEEKDVDASNDQGSLERGDDSYEERVANEVGRRLREAASAAFEEELAQLHATLMGKLTASLRQLTEEFVASPLAEKIRIQSRLFGGVSLREVLRFSVRPSLSLTAMLRRRGEGNFQGFLAWNGGSLNMILGFANDAPVVQPDGKVAPAFRIQPKVHFDVTRASR</sequence>
<protein>
    <submittedName>
        <fullName evidence="2">Uncharacterized protein</fullName>
    </submittedName>
</protein>
<accession>A0A086K7I7</accession>
<evidence type="ECO:0000256" key="1">
    <source>
        <dbReference type="SAM" id="MobiDB-lite"/>
    </source>
</evidence>
<dbReference type="AlphaFoldDB" id="A0A086K7I7"/>
<evidence type="ECO:0000313" key="2">
    <source>
        <dbReference type="EMBL" id="KFG40355.1"/>
    </source>
</evidence>
<feature type="region of interest" description="Disordered" evidence="1">
    <location>
        <begin position="123"/>
        <end position="144"/>
    </location>
</feature>
<feature type="compositionally biased region" description="Basic and acidic residues" evidence="1">
    <location>
        <begin position="408"/>
        <end position="428"/>
    </location>
</feature>
<feature type="region of interest" description="Disordered" evidence="1">
    <location>
        <begin position="842"/>
        <end position="908"/>
    </location>
</feature>
<organism evidence="2 3">
    <name type="scientific">Toxoplasma gondii GAB2-2007-GAL-DOM2</name>
    <dbReference type="NCBI Taxonomy" id="1130820"/>
    <lineage>
        <taxon>Eukaryota</taxon>
        <taxon>Sar</taxon>
        <taxon>Alveolata</taxon>
        <taxon>Apicomplexa</taxon>
        <taxon>Conoidasida</taxon>
        <taxon>Coccidia</taxon>
        <taxon>Eucoccidiorida</taxon>
        <taxon>Eimeriorina</taxon>
        <taxon>Sarcocystidae</taxon>
        <taxon>Toxoplasma</taxon>
    </lineage>
</organism>
<dbReference type="VEuPathDB" id="ToxoDB:TGDOM2_213010"/>
<feature type="region of interest" description="Disordered" evidence="1">
    <location>
        <begin position="408"/>
        <end position="433"/>
    </location>
</feature>
<comment type="caution">
    <text evidence="2">The sequence shown here is derived from an EMBL/GenBank/DDBJ whole genome shotgun (WGS) entry which is preliminary data.</text>
</comment>
<feature type="compositionally biased region" description="Basic and acidic residues" evidence="1">
    <location>
        <begin position="248"/>
        <end position="264"/>
    </location>
</feature>